<gene>
    <name evidence="3" type="ORF">CK203_052496</name>
</gene>
<protein>
    <recommendedName>
        <fullName evidence="2">Retrotransposon Copia-like N-terminal domain-containing protein</fullName>
    </recommendedName>
</protein>
<comment type="caution">
    <text evidence="3">The sequence shown here is derived from an EMBL/GenBank/DDBJ whole genome shotgun (WGS) entry which is preliminary data.</text>
</comment>
<dbReference type="EMBL" id="QGNW01000244">
    <property type="protein sequence ID" value="RVW82103.1"/>
    <property type="molecule type" value="Genomic_DNA"/>
</dbReference>
<evidence type="ECO:0000259" key="2">
    <source>
        <dbReference type="Pfam" id="PF14244"/>
    </source>
</evidence>
<evidence type="ECO:0000256" key="1">
    <source>
        <dbReference type="SAM" id="MobiDB-lite"/>
    </source>
</evidence>
<organism evidence="3 4">
    <name type="scientific">Vitis vinifera</name>
    <name type="common">Grape</name>
    <dbReference type="NCBI Taxonomy" id="29760"/>
    <lineage>
        <taxon>Eukaryota</taxon>
        <taxon>Viridiplantae</taxon>
        <taxon>Streptophyta</taxon>
        <taxon>Embryophyta</taxon>
        <taxon>Tracheophyta</taxon>
        <taxon>Spermatophyta</taxon>
        <taxon>Magnoliopsida</taxon>
        <taxon>eudicotyledons</taxon>
        <taxon>Gunneridae</taxon>
        <taxon>Pentapetalae</taxon>
        <taxon>rosids</taxon>
        <taxon>Vitales</taxon>
        <taxon>Vitaceae</taxon>
        <taxon>Viteae</taxon>
        <taxon>Vitis</taxon>
    </lineage>
</organism>
<dbReference type="Pfam" id="PF14244">
    <property type="entry name" value="Retrotran_gag_3"/>
    <property type="match status" value="1"/>
</dbReference>
<name>A0A438HCB5_VITVI</name>
<proteinExistence type="predicted"/>
<sequence length="84" mass="9028">MVKTAMTSEGPASSSKVISDSTVVNSGGNGGSENSVHHKVHKLNGKNYLQWSQSVMMYICGRDKDDYITGVKTAQAKNDASYKT</sequence>
<evidence type="ECO:0000313" key="3">
    <source>
        <dbReference type="EMBL" id="RVW82103.1"/>
    </source>
</evidence>
<accession>A0A438HCB5</accession>
<dbReference type="InterPro" id="IPR029472">
    <property type="entry name" value="Copia-like_N"/>
</dbReference>
<reference evidence="3 4" key="1">
    <citation type="journal article" date="2018" name="PLoS Genet.">
        <title>Population sequencing reveals clonal diversity and ancestral inbreeding in the grapevine cultivar Chardonnay.</title>
        <authorList>
            <person name="Roach M.J."/>
            <person name="Johnson D.L."/>
            <person name="Bohlmann J."/>
            <person name="van Vuuren H.J."/>
            <person name="Jones S.J."/>
            <person name="Pretorius I.S."/>
            <person name="Schmidt S.A."/>
            <person name="Borneman A.R."/>
        </authorList>
    </citation>
    <scope>NUCLEOTIDE SEQUENCE [LARGE SCALE GENOMIC DNA]</scope>
    <source>
        <strain evidence="4">cv. Chardonnay</strain>
        <tissue evidence="3">Leaf</tissue>
    </source>
</reference>
<dbReference type="AlphaFoldDB" id="A0A438HCB5"/>
<evidence type="ECO:0000313" key="4">
    <source>
        <dbReference type="Proteomes" id="UP000288805"/>
    </source>
</evidence>
<feature type="compositionally biased region" description="Polar residues" evidence="1">
    <location>
        <begin position="1"/>
        <end position="22"/>
    </location>
</feature>
<feature type="domain" description="Retrotransposon Copia-like N-terminal" evidence="2">
    <location>
        <begin position="42"/>
        <end position="72"/>
    </location>
</feature>
<dbReference type="Proteomes" id="UP000288805">
    <property type="component" value="Unassembled WGS sequence"/>
</dbReference>
<feature type="region of interest" description="Disordered" evidence="1">
    <location>
        <begin position="1"/>
        <end position="37"/>
    </location>
</feature>